<dbReference type="VEuPathDB" id="GiardiaDB:SS50377_26803"/>
<keyword evidence="3" id="KW-1185">Reference proteome</keyword>
<reference evidence="1 2" key="1">
    <citation type="journal article" date="2014" name="PLoS Genet.">
        <title>The Genome of Spironucleus salmonicida Highlights a Fish Pathogen Adapted to Fluctuating Environments.</title>
        <authorList>
            <person name="Xu F."/>
            <person name="Jerlstrom-Hultqvist J."/>
            <person name="Einarsson E."/>
            <person name="Astvaldsson A."/>
            <person name="Svard S.G."/>
            <person name="Andersson J.O."/>
        </authorList>
    </citation>
    <scope>NUCLEOTIDE SEQUENCE</scope>
    <source>
        <strain evidence="2">ATCC 50377</strain>
    </source>
</reference>
<name>V6LYF3_9EUKA</name>
<dbReference type="AlphaFoldDB" id="V6LYF3"/>
<organism evidence="1">
    <name type="scientific">Spironucleus salmonicida</name>
    <dbReference type="NCBI Taxonomy" id="348837"/>
    <lineage>
        <taxon>Eukaryota</taxon>
        <taxon>Metamonada</taxon>
        <taxon>Diplomonadida</taxon>
        <taxon>Hexamitidae</taxon>
        <taxon>Hexamitinae</taxon>
        <taxon>Spironucleus</taxon>
    </lineage>
</organism>
<dbReference type="EMBL" id="AUWU02000007">
    <property type="protein sequence ID" value="KAH0570523.1"/>
    <property type="molecule type" value="Genomic_DNA"/>
</dbReference>
<reference evidence="2" key="2">
    <citation type="submission" date="2020-12" db="EMBL/GenBank/DDBJ databases">
        <title>New Spironucleus salmonicida genome in near-complete chromosomes.</title>
        <authorList>
            <person name="Xu F."/>
            <person name="Kurt Z."/>
            <person name="Jimenez-Gonzalez A."/>
            <person name="Astvaldsson A."/>
            <person name="Andersson J.O."/>
            <person name="Svard S.G."/>
        </authorList>
    </citation>
    <scope>NUCLEOTIDE SEQUENCE</scope>
    <source>
        <strain evidence="2">ATCC 50377</strain>
    </source>
</reference>
<gene>
    <name evidence="1" type="ORF">SS50377_10494</name>
    <name evidence="2" type="ORF">SS50377_26803</name>
</gene>
<accession>V6LYF3</accession>
<evidence type="ECO:0000313" key="2">
    <source>
        <dbReference type="EMBL" id="KAH0570523.1"/>
    </source>
</evidence>
<dbReference type="Proteomes" id="UP000018208">
    <property type="component" value="Unassembled WGS sequence"/>
</dbReference>
<dbReference type="EMBL" id="KI545953">
    <property type="protein sequence ID" value="EST49273.1"/>
    <property type="molecule type" value="Genomic_DNA"/>
</dbReference>
<protein>
    <submittedName>
        <fullName evidence="1">Uncharacterized protein</fullName>
    </submittedName>
</protein>
<proteinExistence type="predicted"/>
<sequence length="123" mass="14494">MPEKESFNAVFFDMTWRDRLNKEYSEVLKTRKQPDITLYHNTETQYIFGGSDLKQDYHSEMTASFGARGKMIQDRPDVKLDKNTFIPESEYHTTNGDTYGYGDKYEKTDSNIFTGTHKMCKYQ</sequence>
<evidence type="ECO:0000313" key="1">
    <source>
        <dbReference type="EMBL" id="EST49273.1"/>
    </source>
</evidence>
<evidence type="ECO:0000313" key="3">
    <source>
        <dbReference type="Proteomes" id="UP000018208"/>
    </source>
</evidence>